<dbReference type="GO" id="GO:0009229">
    <property type="term" value="P:thiamine diphosphate biosynthetic process"/>
    <property type="evidence" value="ECO:0007669"/>
    <property type="project" value="UniProtKB-UniPathway"/>
</dbReference>
<organism evidence="8 9">
    <name type="scientific">Melghirimyces algeriensis</name>
    <dbReference type="NCBI Taxonomy" id="910412"/>
    <lineage>
        <taxon>Bacteria</taxon>
        <taxon>Bacillati</taxon>
        <taxon>Bacillota</taxon>
        <taxon>Bacilli</taxon>
        <taxon>Bacillales</taxon>
        <taxon>Thermoactinomycetaceae</taxon>
        <taxon>Melghirimyces</taxon>
    </lineage>
</organism>
<accession>A0A521BTU7</accession>
<name>A0A521BTU7_9BACL</name>
<evidence type="ECO:0000313" key="9">
    <source>
        <dbReference type="Proteomes" id="UP000315636"/>
    </source>
</evidence>
<dbReference type="UniPathway" id="UPA00060"/>
<comment type="catalytic activity">
    <reaction evidence="4">
        <text>glycine + O2 + H2O = glyoxylate + H2O2 + NH4(+)</text>
        <dbReference type="Rhea" id="RHEA:11532"/>
        <dbReference type="ChEBI" id="CHEBI:15377"/>
        <dbReference type="ChEBI" id="CHEBI:15379"/>
        <dbReference type="ChEBI" id="CHEBI:16240"/>
        <dbReference type="ChEBI" id="CHEBI:28938"/>
        <dbReference type="ChEBI" id="CHEBI:36655"/>
        <dbReference type="ChEBI" id="CHEBI:57305"/>
        <dbReference type="EC" id="1.4.3.19"/>
    </reaction>
</comment>
<keyword evidence="6" id="KW-0472">Membrane</keyword>
<evidence type="ECO:0000259" key="7">
    <source>
        <dbReference type="Pfam" id="PF01266"/>
    </source>
</evidence>
<keyword evidence="9" id="KW-1185">Reference proteome</keyword>
<evidence type="ECO:0000256" key="2">
    <source>
        <dbReference type="ARBA" id="ARBA00022977"/>
    </source>
</evidence>
<dbReference type="InterPro" id="IPR012727">
    <property type="entry name" value="Gly_oxidase_ThiO"/>
</dbReference>
<protein>
    <recommendedName>
        <fullName evidence="5">glycine oxidase</fullName>
        <ecNumber evidence="5">1.4.3.19</ecNumber>
    </recommendedName>
</protein>
<evidence type="ECO:0000256" key="6">
    <source>
        <dbReference type="SAM" id="Phobius"/>
    </source>
</evidence>
<evidence type="ECO:0000313" key="8">
    <source>
        <dbReference type="EMBL" id="SMO49900.1"/>
    </source>
</evidence>
<feature type="transmembrane region" description="Helical" evidence="6">
    <location>
        <begin position="7"/>
        <end position="24"/>
    </location>
</feature>
<dbReference type="Gene3D" id="3.50.50.60">
    <property type="entry name" value="FAD/NAD(P)-binding domain"/>
    <property type="match status" value="1"/>
</dbReference>
<dbReference type="SUPFAM" id="SSF54373">
    <property type="entry name" value="FAD-linked reductases, C-terminal domain"/>
    <property type="match status" value="1"/>
</dbReference>
<dbReference type="PANTHER" id="PTHR13847">
    <property type="entry name" value="SARCOSINE DEHYDROGENASE-RELATED"/>
    <property type="match status" value="1"/>
</dbReference>
<dbReference type="NCBIfam" id="TIGR02352">
    <property type="entry name" value="thiamin_ThiO"/>
    <property type="match status" value="1"/>
</dbReference>
<evidence type="ECO:0000256" key="4">
    <source>
        <dbReference type="ARBA" id="ARBA00049872"/>
    </source>
</evidence>
<dbReference type="PANTHER" id="PTHR13847:SF289">
    <property type="entry name" value="GLYCINE OXIDASE"/>
    <property type="match status" value="1"/>
</dbReference>
<evidence type="ECO:0000256" key="1">
    <source>
        <dbReference type="ARBA" id="ARBA00004948"/>
    </source>
</evidence>
<dbReference type="InterPro" id="IPR006076">
    <property type="entry name" value="FAD-dep_OxRdtase"/>
</dbReference>
<feature type="domain" description="FAD dependent oxidoreductase" evidence="7">
    <location>
        <begin position="7"/>
        <end position="352"/>
    </location>
</feature>
<sequence>MISNKPDVLIVGGGVIGLSIAYYLSKKKVQVTLLEKGRVGKEASSAAAGMLGAQVESEFPGPMVELCLKSRKMFPVLSQELKEKTGLDIEWDGSGLLRLAVDSVEAEELKKRAKWQRKQGEAVEWWEREEIEINEPFLAKSLEGALYIPEDGQVSAPRLVQAYATAARLMGAEFLEGVNVQGIECHKGSIVKLNTSAGVFEPETVILTAGAWMGSLADQLGVNLPIVPVKGESLSLVPQRRLMQRTLFGKRCYLVPKADGQIIVGATEIERDTSPGVSAGAIQNLIQEACRLVPNLKQAEYLHSWSGIRPKTLDGLPYLGSVPGFNRLFVAGGHFRNGILLSAVTGQKMAELVTGKSVPLLAPFSPERICNVACRQ</sequence>
<keyword evidence="3" id="KW-0560">Oxidoreductase</keyword>
<dbReference type="EC" id="1.4.3.19" evidence="5"/>
<gene>
    <name evidence="8" type="ORF">SAMN06264849_102356</name>
</gene>
<dbReference type="Gene3D" id="3.30.9.10">
    <property type="entry name" value="D-Amino Acid Oxidase, subunit A, domain 2"/>
    <property type="match status" value="1"/>
</dbReference>
<reference evidence="8 9" key="1">
    <citation type="submission" date="2017-05" db="EMBL/GenBank/DDBJ databases">
        <authorList>
            <person name="Varghese N."/>
            <person name="Submissions S."/>
        </authorList>
    </citation>
    <scope>NUCLEOTIDE SEQUENCE [LARGE SCALE GENOMIC DNA]</scope>
    <source>
        <strain evidence="8 9">DSM 45474</strain>
    </source>
</reference>
<dbReference type="InterPro" id="IPR036188">
    <property type="entry name" value="FAD/NAD-bd_sf"/>
</dbReference>
<dbReference type="GO" id="GO:0005737">
    <property type="term" value="C:cytoplasm"/>
    <property type="evidence" value="ECO:0007669"/>
    <property type="project" value="TreeGrafter"/>
</dbReference>
<dbReference type="RefSeq" id="WP_142504638.1">
    <property type="nucleotide sequence ID" value="NZ_FXTI01000002.1"/>
</dbReference>
<dbReference type="GO" id="GO:0043799">
    <property type="term" value="F:glycine oxidase activity"/>
    <property type="evidence" value="ECO:0007669"/>
    <property type="project" value="UniProtKB-EC"/>
</dbReference>
<keyword evidence="6" id="KW-1133">Transmembrane helix</keyword>
<dbReference type="SUPFAM" id="SSF51905">
    <property type="entry name" value="FAD/NAD(P)-binding domain"/>
    <property type="match status" value="1"/>
</dbReference>
<dbReference type="EMBL" id="FXTI01000002">
    <property type="protein sequence ID" value="SMO49900.1"/>
    <property type="molecule type" value="Genomic_DNA"/>
</dbReference>
<comment type="pathway">
    <text evidence="1">Cofactor biosynthesis; thiamine diphosphate biosynthesis.</text>
</comment>
<dbReference type="GO" id="GO:0009228">
    <property type="term" value="P:thiamine biosynthetic process"/>
    <property type="evidence" value="ECO:0007669"/>
    <property type="project" value="UniProtKB-KW"/>
</dbReference>
<evidence type="ECO:0000256" key="5">
    <source>
        <dbReference type="ARBA" id="ARBA00050018"/>
    </source>
</evidence>
<dbReference type="Proteomes" id="UP000315636">
    <property type="component" value="Unassembled WGS sequence"/>
</dbReference>
<keyword evidence="2" id="KW-0784">Thiamine biosynthesis</keyword>
<proteinExistence type="predicted"/>
<dbReference type="OrthoDB" id="9794226at2"/>
<keyword evidence="6" id="KW-0812">Transmembrane</keyword>
<dbReference type="GO" id="GO:0050660">
    <property type="term" value="F:flavin adenine dinucleotide binding"/>
    <property type="evidence" value="ECO:0007669"/>
    <property type="project" value="InterPro"/>
</dbReference>
<dbReference type="AlphaFoldDB" id="A0A521BTU7"/>
<dbReference type="Pfam" id="PF01266">
    <property type="entry name" value="DAO"/>
    <property type="match status" value="1"/>
</dbReference>
<evidence type="ECO:0000256" key="3">
    <source>
        <dbReference type="ARBA" id="ARBA00023002"/>
    </source>
</evidence>